<dbReference type="KEGG" id="ccoe:CETAM_09220"/>
<evidence type="ECO:0000313" key="2">
    <source>
        <dbReference type="Proteomes" id="UP000425178"/>
    </source>
</evidence>
<dbReference type="Proteomes" id="UP000425178">
    <property type="component" value="Chromosome"/>
</dbReference>
<protein>
    <submittedName>
        <fullName evidence="1">Uncharacterized protein</fullName>
    </submittedName>
</protein>
<dbReference type="RefSeq" id="WP_156228582.1">
    <property type="nucleotide sequence ID" value="NZ_CP046453.1"/>
</dbReference>
<reference evidence="1 2" key="1">
    <citation type="journal article" date="2021" name="Int. J. Syst. Evol. Microbiol.">
        <title>Classification of three corynebacterial strains isolated from a small paddock in North Rhine-Westphalia: proposal of &lt;i&gt;Corynebacterium kalinowskii&lt;/i&gt; sp. nov., &lt;i&gt;Corynebacterium comes&lt;/i&gt; sp. nov. and &lt;i&gt;Corynebacterium occultum&lt;/i&gt; sp. nov.</title>
        <authorList>
            <person name="Schaffert L."/>
            <person name="Ruwe M."/>
            <person name="Milse J."/>
            <person name="Hanuschka K."/>
            <person name="Ortseifen V."/>
            <person name="Droste J."/>
            <person name="Brandt D."/>
            <person name="Schl L."/>
            <person name="Kutter Y."/>
            <person name="Vinke S."/>
            <person name="Vieh P."/>
            <person name="Jacob L."/>
            <person name="L N.C."/>
            <person name="Schulte-Berndt E."/>
            <person name="Hain C."/>
            <person name="Linder M."/>
            <person name="Schmidt P."/>
            <person name="Wollenschl L."/>
            <person name="Luttermann T."/>
            <person name="Thieme E."/>
            <person name="Hassa J."/>
            <person name="Haak M."/>
            <person name="Wittchen M."/>
            <person name="Mentz A."/>
            <person name="Persicke M."/>
            <person name="Busche T."/>
            <person name="R C."/>
        </authorList>
    </citation>
    <scope>NUCLEOTIDE SEQUENCE [LARGE SCALE GENOMIC DNA]</scope>
    <source>
        <strain evidence="1 2">2019</strain>
    </source>
</reference>
<gene>
    <name evidence="1" type="ORF">CETAM_09220</name>
</gene>
<dbReference type="EMBL" id="CP046453">
    <property type="protein sequence ID" value="QGU05097.1"/>
    <property type="molecule type" value="Genomic_DNA"/>
</dbReference>
<proteinExistence type="predicted"/>
<sequence length="71" mass="7442">MNTHQDRAEQIAATIAKDMESGAWSPTPEFAQALADELALAITEGEGGHFNGVATLLNSLATAAHNSQFSD</sequence>
<accession>A0A6B8VZF9</accession>
<name>A0A6B8VZF9_9CORY</name>
<organism evidence="1 2">
    <name type="scientific">Corynebacterium comes</name>
    <dbReference type="NCBI Taxonomy" id="2675218"/>
    <lineage>
        <taxon>Bacteria</taxon>
        <taxon>Bacillati</taxon>
        <taxon>Actinomycetota</taxon>
        <taxon>Actinomycetes</taxon>
        <taxon>Mycobacteriales</taxon>
        <taxon>Corynebacteriaceae</taxon>
        <taxon>Corynebacterium</taxon>
    </lineage>
</organism>
<keyword evidence="2" id="KW-1185">Reference proteome</keyword>
<evidence type="ECO:0000313" key="1">
    <source>
        <dbReference type="EMBL" id="QGU05097.1"/>
    </source>
</evidence>
<dbReference type="AlphaFoldDB" id="A0A6B8VZF9"/>